<dbReference type="SUPFAM" id="SSF51735">
    <property type="entry name" value="NAD(P)-binding Rossmann-fold domains"/>
    <property type="match status" value="1"/>
</dbReference>
<dbReference type="Pfam" id="PF01232">
    <property type="entry name" value="Mannitol_dh"/>
    <property type="match status" value="1"/>
</dbReference>
<evidence type="ECO:0000313" key="6">
    <source>
        <dbReference type="Proteomes" id="UP000249304"/>
    </source>
</evidence>
<dbReference type="InterPro" id="IPR000669">
    <property type="entry name" value="Mannitol_DH"/>
</dbReference>
<protein>
    <submittedName>
        <fullName evidence="5">Mannitol dehydrogenase</fullName>
    </submittedName>
</protein>
<dbReference type="OrthoDB" id="271711at2"/>
<evidence type="ECO:0000259" key="3">
    <source>
        <dbReference type="Pfam" id="PF01232"/>
    </source>
</evidence>
<name>A0A2W2F5Z3_9ACTN</name>
<sequence length="425" mass="45276">MALGRRVAARRHRRAPVILHFGLGAFHRAHQAVHTQEAGDGWWIRAVAPRSAEIVEALRAQAHRYTVLVRDGRQVTSVPVASIRQALHAPTDTPEVLELVADPAVRVITLTITEKAYADLSPSGPIGLLAAGLARRTAPVAVVSCDNLLDNGRRTREAVAKAGAADLGHVTFPATVVDRMVPATTPADRAYARDRAVVVAEPYSQWVLQDEFPAGRPAWERAGAVFAADVEPYERAKLRILNGVHSALAYTGALTGHEHISDTLADPALSRLAVLLLEDVLPTLTPPPGLDLAAYGESVLGRMRNTALRHRCDQVAQDGSLKVPIRLLGTVRDALAAGTVPRWTCLAVAAWLRHVTVSVSDAGLPVVVTDPAADHLRSLSGDLGHLLAAVAPDLAEHQAFRSQVAADLAAFAKHGVGHVISCISH</sequence>
<evidence type="ECO:0000259" key="4">
    <source>
        <dbReference type="Pfam" id="PF08125"/>
    </source>
</evidence>
<dbReference type="GO" id="GO:0008926">
    <property type="term" value="F:mannitol-1-phosphate 5-dehydrogenase activity"/>
    <property type="evidence" value="ECO:0007669"/>
    <property type="project" value="UniProtKB-EC"/>
</dbReference>
<dbReference type="PANTHER" id="PTHR43362:SF1">
    <property type="entry name" value="MANNITOL DEHYDROGENASE 2-RELATED"/>
    <property type="match status" value="1"/>
</dbReference>
<dbReference type="Gene3D" id="3.40.50.720">
    <property type="entry name" value="NAD(P)-binding Rossmann-like Domain"/>
    <property type="match status" value="1"/>
</dbReference>
<dbReference type="InterPro" id="IPR008927">
    <property type="entry name" value="6-PGluconate_DH-like_C_sf"/>
</dbReference>
<dbReference type="SUPFAM" id="SSF48179">
    <property type="entry name" value="6-phosphogluconate dehydrogenase C-terminal domain-like"/>
    <property type="match status" value="1"/>
</dbReference>
<accession>A0A2W2F5Z3</accession>
<dbReference type="PRINTS" id="PR00084">
    <property type="entry name" value="MTLDHDRGNASE"/>
</dbReference>
<comment type="catalytic activity">
    <reaction evidence="2">
        <text>D-mannitol 1-phosphate + NAD(+) = beta-D-fructose 6-phosphate + NADH + H(+)</text>
        <dbReference type="Rhea" id="RHEA:19661"/>
        <dbReference type="ChEBI" id="CHEBI:15378"/>
        <dbReference type="ChEBI" id="CHEBI:57540"/>
        <dbReference type="ChEBI" id="CHEBI:57634"/>
        <dbReference type="ChEBI" id="CHEBI:57945"/>
        <dbReference type="ChEBI" id="CHEBI:61381"/>
        <dbReference type="EC" id="1.1.1.17"/>
    </reaction>
</comment>
<dbReference type="InterPro" id="IPR013118">
    <property type="entry name" value="Mannitol_DH_C"/>
</dbReference>
<feature type="domain" description="Mannitol dehydrogenase C-terminal" evidence="4">
    <location>
        <begin position="229"/>
        <end position="402"/>
    </location>
</feature>
<dbReference type="InterPro" id="IPR050988">
    <property type="entry name" value="Mannitol_DH/Oxidoreductase"/>
</dbReference>
<reference evidence="5 6" key="1">
    <citation type="submission" date="2018-01" db="EMBL/GenBank/DDBJ databases">
        <title>Draft genome sequence of Nonomuraea sp. KC333.</title>
        <authorList>
            <person name="Sahin N."/>
            <person name="Saygin H."/>
            <person name="Ay H."/>
        </authorList>
    </citation>
    <scope>NUCLEOTIDE SEQUENCE [LARGE SCALE GENOMIC DNA]</scope>
    <source>
        <strain evidence="5 6">KC333</strain>
    </source>
</reference>
<comment type="caution">
    <text evidence="5">The sequence shown here is derived from an EMBL/GenBank/DDBJ whole genome shotgun (WGS) entry which is preliminary data.</text>
</comment>
<keyword evidence="1" id="KW-0560">Oxidoreductase</keyword>
<gene>
    <name evidence="5" type="ORF">C1J01_09080</name>
</gene>
<dbReference type="EMBL" id="POUD01000025">
    <property type="protein sequence ID" value="PZG20488.1"/>
    <property type="molecule type" value="Genomic_DNA"/>
</dbReference>
<evidence type="ECO:0000256" key="1">
    <source>
        <dbReference type="ARBA" id="ARBA00023002"/>
    </source>
</evidence>
<dbReference type="InterPro" id="IPR036291">
    <property type="entry name" value="NAD(P)-bd_dom_sf"/>
</dbReference>
<dbReference type="Pfam" id="PF08125">
    <property type="entry name" value="Mannitol_dh_C"/>
    <property type="match status" value="1"/>
</dbReference>
<feature type="domain" description="Mannitol dehydrogenase N-terminal" evidence="3">
    <location>
        <begin position="18"/>
        <end position="220"/>
    </location>
</feature>
<dbReference type="AlphaFoldDB" id="A0A2W2F5Z3"/>
<keyword evidence="6" id="KW-1185">Reference proteome</keyword>
<evidence type="ECO:0000256" key="2">
    <source>
        <dbReference type="ARBA" id="ARBA00048615"/>
    </source>
</evidence>
<dbReference type="PANTHER" id="PTHR43362">
    <property type="entry name" value="MANNITOL DEHYDROGENASE DSF1-RELATED"/>
    <property type="match status" value="1"/>
</dbReference>
<dbReference type="Gene3D" id="1.10.1040.10">
    <property type="entry name" value="N-(1-d-carboxylethyl)-l-norvaline Dehydrogenase, domain 2"/>
    <property type="match status" value="1"/>
</dbReference>
<dbReference type="Proteomes" id="UP000249304">
    <property type="component" value="Unassembled WGS sequence"/>
</dbReference>
<dbReference type="InterPro" id="IPR013131">
    <property type="entry name" value="Mannitol_DH_N"/>
</dbReference>
<evidence type="ECO:0000313" key="5">
    <source>
        <dbReference type="EMBL" id="PZG20488.1"/>
    </source>
</evidence>
<dbReference type="InterPro" id="IPR013328">
    <property type="entry name" value="6PGD_dom2"/>
</dbReference>
<proteinExistence type="predicted"/>
<organism evidence="5 6">
    <name type="scientific">Nonomuraea aridisoli</name>
    <dbReference type="NCBI Taxonomy" id="2070368"/>
    <lineage>
        <taxon>Bacteria</taxon>
        <taxon>Bacillati</taxon>
        <taxon>Actinomycetota</taxon>
        <taxon>Actinomycetes</taxon>
        <taxon>Streptosporangiales</taxon>
        <taxon>Streptosporangiaceae</taxon>
        <taxon>Nonomuraea</taxon>
    </lineage>
</organism>